<sequence>MYGPQTPGVKRGNTDHYNLKLAYTFPSQGPEDRNRHWGPNESPTGRYNPGREARSRTEGSEKRGRGRGRPKEDPVVPRGHRGLPMEGGENNGQHSKSSKTQRIGEERGRGEEDGEKTKTLAERGHRLPGQDRGKGQASRWGTSTDAMCATQTQTEAATRRHKEGEAMERPASKELQPSVRPTAVPNI</sequence>
<accession>A0A6J5X9E2</accession>
<protein>
    <submittedName>
        <fullName evidence="2">Uncharacterized protein</fullName>
    </submittedName>
</protein>
<gene>
    <name evidence="2" type="ORF">ORAREDHAP_LOCUS30059</name>
</gene>
<name>A0A6J5X9E2_PRUAR</name>
<feature type="region of interest" description="Disordered" evidence="1">
    <location>
        <begin position="1"/>
        <end position="187"/>
    </location>
</feature>
<evidence type="ECO:0000313" key="3">
    <source>
        <dbReference type="Proteomes" id="UP000507245"/>
    </source>
</evidence>
<feature type="compositionally biased region" description="Basic and acidic residues" evidence="1">
    <location>
        <begin position="49"/>
        <end position="75"/>
    </location>
</feature>
<evidence type="ECO:0000313" key="2">
    <source>
        <dbReference type="EMBL" id="CAB4309163.1"/>
    </source>
</evidence>
<proteinExistence type="predicted"/>
<dbReference type="EMBL" id="CAEKKB010000004">
    <property type="protein sequence ID" value="CAB4309163.1"/>
    <property type="molecule type" value="Genomic_DNA"/>
</dbReference>
<feature type="compositionally biased region" description="Polar residues" evidence="1">
    <location>
        <begin position="91"/>
        <end position="101"/>
    </location>
</feature>
<feature type="compositionally biased region" description="Basic and acidic residues" evidence="1">
    <location>
        <begin position="162"/>
        <end position="172"/>
    </location>
</feature>
<dbReference type="Proteomes" id="UP000507245">
    <property type="component" value="Unassembled WGS sequence"/>
</dbReference>
<organism evidence="2 3">
    <name type="scientific">Prunus armeniaca</name>
    <name type="common">Apricot</name>
    <name type="synonym">Armeniaca vulgaris</name>
    <dbReference type="NCBI Taxonomy" id="36596"/>
    <lineage>
        <taxon>Eukaryota</taxon>
        <taxon>Viridiplantae</taxon>
        <taxon>Streptophyta</taxon>
        <taxon>Embryophyta</taxon>
        <taxon>Tracheophyta</taxon>
        <taxon>Spermatophyta</taxon>
        <taxon>Magnoliopsida</taxon>
        <taxon>eudicotyledons</taxon>
        <taxon>Gunneridae</taxon>
        <taxon>Pentapetalae</taxon>
        <taxon>rosids</taxon>
        <taxon>fabids</taxon>
        <taxon>Rosales</taxon>
        <taxon>Rosaceae</taxon>
        <taxon>Amygdaloideae</taxon>
        <taxon>Amygdaleae</taxon>
        <taxon>Prunus</taxon>
    </lineage>
</organism>
<reference evidence="3" key="1">
    <citation type="journal article" date="2020" name="Genome Biol.">
        <title>Gamete binning: chromosome-level and haplotype-resolved genome assembly enabled by high-throughput single-cell sequencing of gamete genomes.</title>
        <authorList>
            <person name="Campoy J.A."/>
            <person name="Sun H."/>
            <person name="Goel M."/>
            <person name="Jiao W.-B."/>
            <person name="Folz-Donahue K."/>
            <person name="Wang N."/>
            <person name="Rubio M."/>
            <person name="Liu C."/>
            <person name="Kukat C."/>
            <person name="Ruiz D."/>
            <person name="Huettel B."/>
            <person name="Schneeberger K."/>
        </authorList>
    </citation>
    <scope>NUCLEOTIDE SEQUENCE [LARGE SCALE GENOMIC DNA]</scope>
    <source>
        <strain evidence="3">cv. Rojo Pasion</strain>
    </source>
</reference>
<dbReference type="AlphaFoldDB" id="A0A6J5X9E2"/>
<feature type="compositionally biased region" description="Basic and acidic residues" evidence="1">
    <location>
        <begin position="102"/>
        <end position="134"/>
    </location>
</feature>
<keyword evidence="3" id="KW-1185">Reference proteome</keyword>
<evidence type="ECO:0000256" key="1">
    <source>
        <dbReference type="SAM" id="MobiDB-lite"/>
    </source>
</evidence>